<feature type="chain" id="PRO_5011513859" evidence="1">
    <location>
        <begin position="25"/>
        <end position="1183"/>
    </location>
</feature>
<sequence length="1183" mass="125066">MNRNVALMALTGILTLASCGQNGAPVCENGQTLVNGVCTVTTTPITERTLTFTVAGVTGSVPVTIVDANGNVVRTVNVANGDKVTLPSGNYTVRAGMVTGYTTPANATVNLTNSNGTVTLTYVANPNQVSNVLTIDLAGVASAPITIKDASGAIVAGYNGALTTDLTTVELPAGTYTVLGGVVPGYATPAPVTVNLTGGNATATVSYVANPTQQTSVLTIDLNGVSSAPVTITDQNGAVVAGYTNAQVTDGQTVTLPRGRYTVTLGATPGFTPNVSSVSVDLREGNGTATFNFTAIVSQTGRSTAYYVNADGNRVYFSDINGGRIDPTRFRFNAWLDDKDGGVNSALVGQASATGIGVVRNDAAVNEQQEFAPLDNQNIVGAYMEYNDNGTWRPVVNAEVQMNVLPEYQVSRPLIRFSAADDQNRTTAPITAQDITTNGFDSRSWTNAGPTDPNPIGYPQSAKFNYYNATGVDNPLVPGYTWAALFHDPIAEGYFDGEERDSLYARVRVIGYVDGQEIEKHFLDKNFVPSADVSVIKELVRFDRTTNQVLEVLNDNGSVEYLPGTEVGLRITVRNTGDAEARNIQLQERFAEGTRLGYSIGITPQERARLAASGNNVRIAGLDLNADNELTDEEFDATLDLEAGESESILFFATGTANGRYCDTATITSYVNNPDPVTGVGRLDAIGVPLSDNACFTVFGQPDVNIIKEVVSARDNNPIRDGTTVNGNEDVTIRIRIRNNGTQEATNIRVTDLLENAALQPFYSVTPGAPVVGITDVARTQGDDGLTFTVPNLQPNQEVSYLYTARGAFRGLDADNNGIPDADSYCDVASFVADGGQEGSSRACFTVAQARLTISKTNTPTSLTGGELYTSTIIVRNTGSSDALNVRVQDILGIGPAGARVEYVNGRYIIRTDEDLPYTGERGVEQFDSDGNGTLDAVRTLGEGTATGVNIPAGGFLTLNVVSRVPFGAAPGDYCNVASVSADTINLVSTIREARACVTVRPVSAVQTEFNDTFDNLRAGDSTLFTATAYNEDTSTESLRSNVFLFNVGYPEGAAGEGLFDVSGITLYYDTEVEVDARGGVIFRAPGTDTTGTTTVLPASAYTVQYPDGNTRGSFNVVLNPGFEIEDDQAVFVTFNGSTRADMPIAEYFSSFSWNSTGTLSGDRKGPATVIESTKISYPAATP</sequence>
<dbReference type="EMBL" id="FNZA01000020">
    <property type="protein sequence ID" value="SEJ81872.1"/>
    <property type="molecule type" value="Genomic_DNA"/>
</dbReference>
<dbReference type="PROSITE" id="PS51257">
    <property type="entry name" value="PROKAR_LIPOPROTEIN"/>
    <property type="match status" value="1"/>
</dbReference>
<dbReference type="AlphaFoldDB" id="A0A1H7C4C6"/>
<organism evidence="2 3">
    <name type="scientific">Deinococcus reticulitermitis</name>
    <dbReference type="NCBI Taxonomy" id="856736"/>
    <lineage>
        <taxon>Bacteria</taxon>
        <taxon>Thermotogati</taxon>
        <taxon>Deinococcota</taxon>
        <taxon>Deinococci</taxon>
        <taxon>Deinococcales</taxon>
        <taxon>Deinococcaceae</taxon>
        <taxon>Deinococcus</taxon>
    </lineage>
</organism>
<keyword evidence="3" id="KW-1185">Reference proteome</keyword>
<dbReference type="OrthoDB" id="51847at2"/>
<evidence type="ECO:0000256" key="1">
    <source>
        <dbReference type="SAM" id="SignalP"/>
    </source>
</evidence>
<accession>A0A1H7C4C6</accession>
<evidence type="ECO:0000313" key="2">
    <source>
        <dbReference type="EMBL" id="SEJ81872.1"/>
    </source>
</evidence>
<dbReference type="Proteomes" id="UP000199223">
    <property type="component" value="Unassembled WGS sequence"/>
</dbReference>
<proteinExistence type="predicted"/>
<dbReference type="STRING" id="856736.SAMN04488058_12046"/>
<evidence type="ECO:0000313" key="3">
    <source>
        <dbReference type="Proteomes" id="UP000199223"/>
    </source>
</evidence>
<protein>
    <submittedName>
        <fullName evidence="2">Conserved repeat domain-containing protein</fullName>
    </submittedName>
</protein>
<reference evidence="3" key="1">
    <citation type="submission" date="2016-10" db="EMBL/GenBank/DDBJ databases">
        <authorList>
            <person name="Varghese N."/>
            <person name="Submissions S."/>
        </authorList>
    </citation>
    <scope>NUCLEOTIDE SEQUENCE [LARGE SCALE GENOMIC DNA]</scope>
    <source>
        <strain evidence="3">CGMCC 1.10218</strain>
    </source>
</reference>
<keyword evidence="1" id="KW-0732">Signal</keyword>
<dbReference type="InterPro" id="IPR018247">
    <property type="entry name" value="EF_Hand_1_Ca_BS"/>
</dbReference>
<dbReference type="RefSeq" id="WP_092265503.1">
    <property type="nucleotide sequence ID" value="NZ_FNZA01000020.1"/>
</dbReference>
<gene>
    <name evidence="2" type="ORF">SAMN04488058_12046</name>
</gene>
<dbReference type="PROSITE" id="PS00018">
    <property type="entry name" value="EF_HAND_1"/>
    <property type="match status" value="1"/>
</dbReference>
<feature type="signal peptide" evidence="1">
    <location>
        <begin position="1"/>
        <end position="24"/>
    </location>
</feature>
<name>A0A1H7C4C6_9DEIO</name>